<gene>
    <name evidence="1" type="ORF">FHS16_001755</name>
</gene>
<dbReference type="RefSeq" id="WP_183560926.1">
    <property type="nucleotide sequence ID" value="NZ_CBCSLB010000008.1"/>
</dbReference>
<dbReference type="AlphaFoldDB" id="A0A7W5C6R9"/>
<organism evidence="1 2">
    <name type="scientific">Paenibacillus endophyticus</name>
    <dbReference type="NCBI Taxonomy" id="1294268"/>
    <lineage>
        <taxon>Bacteria</taxon>
        <taxon>Bacillati</taxon>
        <taxon>Bacillota</taxon>
        <taxon>Bacilli</taxon>
        <taxon>Bacillales</taxon>
        <taxon>Paenibacillaceae</taxon>
        <taxon>Paenibacillus</taxon>
    </lineage>
</organism>
<dbReference type="EMBL" id="JACHXW010000004">
    <property type="protein sequence ID" value="MBB3151709.1"/>
    <property type="molecule type" value="Genomic_DNA"/>
</dbReference>
<evidence type="ECO:0000313" key="2">
    <source>
        <dbReference type="Proteomes" id="UP000518605"/>
    </source>
</evidence>
<reference evidence="1 2" key="1">
    <citation type="submission" date="2020-08" db="EMBL/GenBank/DDBJ databases">
        <title>Genomic Encyclopedia of Type Strains, Phase III (KMG-III): the genomes of soil and plant-associated and newly described type strains.</title>
        <authorList>
            <person name="Whitman W."/>
        </authorList>
    </citation>
    <scope>NUCLEOTIDE SEQUENCE [LARGE SCALE GENOMIC DNA]</scope>
    <source>
        <strain evidence="1 2">CECT 8234</strain>
    </source>
</reference>
<sequence length="102" mass="11587">MTERLFSRRAVMLASESEQGARLVEIAVESVRLAREVSDDRKMGVLDCADKLHRMVELREERDAIIQTFHDVIELQEALSEECGSLLISEYLLMCSKTLATT</sequence>
<proteinExistence type="predicted"/>
<name>A0A7W5C6R9_9BACL</name>
<dbReference type="Proteomes" id="UP000518605">
    <property type="component" value="Unassembled WGS sequence"/>
</dbReference>
<accession>A0A7W5C6R9</accession>
<evidence type="ECO:0000313" key="1">
    <source>
        <dbReference type="EMBL" id="MBB3151709.1"/>
    </source>
</evidence>
<protein>
    <submittedName>
        <fullName evidence="1">Uncharacterized protein</fullName>
    </submittedName>
</protein>
<comment type="caution">
    <text evidence="1">The sequence shown here is derived from an EMBL/GenBank/DDBJ whole genome shotgun (WGS) entry which is preliminary data.</text>
</comment>
<keyword evidence="2" id="KW-1185">Reference proteome</keyword>